<dbReference type="InterPro" id="IPR036322">
    <property type="entry name" value="WD40_repeat_dom_sf"/>
</dbReference>
<keyword evidence="2" id="KW-0677">Repeat</keyword>
<keyword evidence="1 3" id="KW-0853">WD repeat</keyword>
<proteinExistence type="predicted"/>
<evidence type="ECO:0000256" key="1">
    <source>
        <dbReference type="ARBA" id="ARBA00022574"/>
    </source>
</evidence>
<dbReference type="InterPro" id="IPR019775">
    <property type="entry name" value="WD40_repeat_CS"/>
</dbReference>
<organism evidence="4 5">
    <name type="scientific">Basidiobolus ranarum</name>
    <dbReference type="NCBI Taxonomy" id="34480"/>
    <lineage>
        <taxon>Eukaryota</taxon>
        <taxon>Fungi</taxon>
        <taxon>Fungi incertae sedis</taxon>
        <taxon>Zoopagomycota</taxon>
        <taxon>Entomophthoromycotina</taxon>
        <taxon>Basidiobolomycetes</taxon>
        <taxon>Basidiobolales</taxon>
        <taxon>Basidiobolaceae</taxon>
        <taxon>Basidiobolus</taxon>
    </lineage>
</organism>
<protein>
    <submittedName>
        <fullName evidence="4">WD repeat-containing protein 92</fullName>
    </submittedName>
</protein>
<evidence type="ECO:0000313" key="5">
    <source>
        <dbReference type="Proteomes" id="UP001479436"/>
    </source>
</evidence>
<evidence type="ECO:0000313" key="4">
    <source>
        <dbReference type="EMBL" id="KAK9763994.1"/>
    </source>
</evidence>
<dbReference type="PROSITE" id="PS00678">
    <property type="entry name" value="WD_REPEATS_1"/>
    <property type="match status" value="1"/>
</dbReference>
<keyword evidence="5" id="KW-1185">Reference proteome</keyword>
<dbReference type="EMBL" id="JASJQH010000517">
    <property type="protein sequence ID" value="KAK9763994.1"/>
    <property type="molecule type" value="Genomic_DNA"/>
</dbReference>
<dbReference type="PANTHER" id="PTHR10971">
    <property type="entry name" value="MRNA EXPORT FACTOR AND BUB3"/>
    <property type="match status" value="1"/>
</dbReference>
<dbReference type="InterPro" id="IPR015943">
    <property type="entry name" value="WD40/YVTN_repeat-like_dom_sf"/>
</dbReference>
<evidence type="ECO:0000256" key="2">
    <source>
        <dbReference type="ARBA" id="ARBA00022737"/>
    </source>
</evidence>
<dbReference type="Pfam" id="PF00400">
    <property type="entry name" value="WD40"/>
    <property type="match status" value="2"/>
</dbReference>
<comment type="caution">
    <text evidence="4">The sequence shown here is derived from an EMBL/GenBank/DDBJ whole genome shotgun (WGS) entry which is preliminary data.</text>
</comment>
<accession>A0ABR2WR88</accession>
<gene>
    <name evidence="4" type="primary">WDR92</name>
    <name evidence="4" type="ORF">K7432_008877</name>
</gene>
<name>A0ABR2WR88_9FUNG</name>
<reference evidence="4 5" key="1">
    <citation type="submission" date="2023-04" db="EMBL/GenBank/DDBJ databases">
        <title>Genome of Basidiobolus ranarum AG-B5.</title>
        <authorList>
            <person name="Stajich J.E."/>
            <person name="Carter-House D."/>
            <person name="Gryganskyi A."/>
        </authorList>
    </citation>
    <scope>NUCLEOTIDE SEQUENCE [LARGE SCALE GENOMIC DNA]</scope>
    <source>
        <strain evidence="4 5">AG-B5</strain>
    </source>
</reference>
<dbReference type="SMART" id="SM00320">
    <property type="entry name" value="WD40"/>
    <property type="match status" value="4"/>
</dbReference>
<dbReference type="InterPro" id="IPR001680">
    <property type="entry name" value="WD40_rpt"/>
</dbReference>
<dbReference type="Gene3D" id="2.130.10.10">
    <property type="entry name" value="YVTN repeat-like/Quinoprotein amine dehydrogenase"/>
    <property type="match status" value="1"/>
</dbReference>
<sequence length="328" mass="35965">MPNFHTYATKSLPFIAFDVKWIPSSSKLTLIGQSIDGMGSIQIYDIDANGISLLEETEKHEVFKCGTFASSSLHTRHFATGDFSGKLSLWNLERLEMPVYSVQAHKEIINCIDGCGGSIAKNGPPEIATGSRDGSVKIWDTRQKATPVGIINPTKPGADVWAVAFGNSWSDQERSVGIGYDNGDIKLVDLRNMSFIWGDNVKDGICSLEFSQKTSPNCNLVATTVQSKLNVFNQQTDHVAHHEYKAHESTIWCIRHLPQNPDFFMTSGGDGCIALHKYEPNGQVKSLDTSKISAQPVCAIDWNHDKPGLCASVAFDQTVTVSLISDLE</sequence>
<evidence type="ECO:0000256" key="3">
    <source>
        <dbReference type="PROSITE-ProRule" id="PRU00221"/>
    </source>
</evidence>
<dbReference type="SUPFAM" id="SSF50978">
    <property type="entry name" value="WD40 repeat-like"/>
    <property type="match status" value="1"/>
</dbReference>
<feature type="repeat" description="WD" evidence="3">
    <location>
        <begin position="127"/>
        <end position="142"/>
    </location>
</feature>
<dbReference type="PROSITE" id="PS50082">
    <property type="entry name" value="WD_REPEATS_2"/>
    <property type="match status" value="1"/>
</dbReference>
<dbReference type="Proteomes" id="UP001479436">
    <property type="component" value="Unassembled WGS sequence"/>
</dbReference>